<dbReference type="InterPro" id="IPR000182">
    <property type="entry name" value="GNAT_dom"/>
</dbReference>
<sequence length="346" mass="38841">MHLTIRHLDPTSEVELDQYLALDRALDEHTYGGSQAMTREQLRTQLAGSPYWSVRRWVAVVESMEGGESLVGRASTFMPLQENLETISVGVSIHPAFRGQGIATAMVQEVLLPAIRESGRTLVEGYGEIPADGDADAPELPVNRLARRVGITRKNLAVCRALPLPLNETLLETLQAEVEEELGEYRIELWDGEIPEEHLLAYGLLLRQLELDEPDEEVEHEASEYTPERIRESERRMREAGTARIAAVALAPDGSFVGNSEVHVHTAPGSTLGWQENTLVMPEHRGHRLGLALKVATHRQLRERAPQLRSLVTWNSHVNPWMIEINEKLGYQIVYRELVLQGRPSL</sequence>
<evidence type="ECO:0000259" key="1">
    <source>
        <dbReference type="Pfam" id="PF13302"/>
    </source>
</evidence>
<dbReference type="Gene3D" id="3.40.630.30">
    <property type="match status" value="1"/>
</dbReference>
<dbReference type="KEGG" id="brv:CFK39_11135"/>
<feature type="domain" description="N-acetyltransferase" evidence="1">
    <location>
        <begin position="3"/>
        <end position="118"/>
    </location>
</feature>
<dbReference type="EMBL" id="CP022316">
    <property type="protein sequence ID" value="ASK66279.1"/>
    <property type="molecule type" value="Genomic_DNA"/>
</dbReference>
<name>A0A220UDR8_9MICO</name>
<keyword evidence="2" id="KW-0808">Transferase</keyword>
<organism evidence="2 3">
    <name type="scientific">Brachybacterium avium</name>
    <dbReference type="NCBI Taxonomy" id="2017485"/>
    <lineage>
        <taxon>Bacteria</taxon>
        <taxon>Bacillati</taxon>
        <taxon>Actinomycetota</taxon>
        <taxon>Actinomycetes</taxon>
        <taxon>Micrococcales</taxon>
        <taxon>Dermabacteraceae</taxon>
        <taxon>Brachybacterium</taxon>
    </lineage>
</organism>
<dbReference type="OrthoDB" id="4119890at2"/>
<dbReference type="InterPro" id="IPR016181">
    <property type="entry name" value="Acyl_CoA_acyltransferase"/>
</dbReference>
<dbReference type="GO" id="GO:0016747">
    <property type="term" value="F:acyltransferase activity, transferring groups other than amino-acyl groups"/>
    <property type="evidence" value="ECO:0007669"/>
    <property type="project" value="InterPro"/>
</dbReference>
<reference evidence="3" key="1">
    <citation type="submission" date="2017-07" db="EMBL/GenBank/DDBJ databases">
        <title>Brachybacterium sp. VR2415.</title>
        <authorList>
            <person name="Tak E.J."/>
            <person name="Bae J.-W."/>
        </authorList>
    </citation>
    <scope>NUCLEOTIDE SEQUENCE [LARGE SCALE GENOMIC DNA]</scope>
    <source>
        <strain evidence="3">VR2415</strain>
    </source>
</reference>
<evidence type="ECO:0000313" key="2">
    <source>
        <dbReference type="EMBL" id="ASK66279.1"/>
    </source>
</evidence>
<dbReference type="Proteomes" id="UP000198398">
    <property type="component" value="Chromosome"/>
</dbReference>
<keyword evidence="3" id="KW-1185">Reference proteome</keyword>
<dbReference type="AlphaFoldDB" id="A0A220UDR8"/>
<evidence type="ECO:0000313" key="3">
    <source>
        <dbReference type="Proteomes" id="UP000198398"/>
    </source>
</evidence>
<accession>A0A220UDR8</accession>
<dbReference type="SUPFAM" id="SSF55729">
    <property type="entry name" value="Acyl-CoA N-acyltransferases (Nat)"/>
    <property type="match status" value="2"/>
</dbReference>
<protein>
    <submittedName>
        <fullName evidence="2">GNAT family N-acetyltransferase</fullName>
    </submittedName>
</protein>
<dbReference type="RefSeq" id="WP_089065520.1">
    <property type="nucleotide sequence ID" value="NZ_CP022316.1"/>
</dbReference>
<gene>
    <name evidence="2" type="ORF">CFK39_11135</name>
</gene>
<dbReference type="Pfam" id="PF13302">
    <property type="entry name" value="Acetyltransf_3"/>
    <property type="match status" value="1"/>
</dbReference>
<proteinExistence type="predicted"/>